<dbReference type="EMBL" id="JAHLFV010000020">
    <property type="protein sequence ID" value="MBU3849112.1"/>
    <property type="molecule type" value="Genomic_DNA"/>
</dbReference>
<reference evidence="1" key="2">
    <citation type="submission" date="2021-04" db="EMBL/GenBank/DDBJ databases">
        <authorList>
            <person name="Gilroy R."/>
        </authorList>
    </citation>
    <scope>NUCLEOTIDE SEQUENCE</scope>
    <source>
        <strain evidence="1">Gambia15-2214</strain>
    </source>
</reference>
<evidence type="ECO:0000313" key="2">
    <source>
        <dbReference type="Proteomes" id="UP000823914"/>
    </source>
</evidence>
<protein>
    <submittedName>
        <fullName evidence="1">Uncharacterized protein</fullName>
    </submittedName>
</protein>
<reference evidence="1" key="1">
    <citation type="journal article" date="2021" name="PeerJ">
        <title>Extensive microbial diversity within the chicken gut microbiome revealed by metagenomics and culture.</title>
        <authorList>
            <person name="Gilroy R."/>
            <person name="Ravi A."/>
            <person name="Getino M."/>
            <person name="Pursley I."/>
            <person name="Horton D.L."/>
            <person name="Alikhan N.F."/>
            <person name="Baker D."/>
            <person name="Gharbi K."/>
            <person name="Hall N."/>
            <person name="Watson M."/>
            <person name="Adriaenssens E.M."/>
            <person name="Foster-Nyarko E."/>
            <person name="Jarju S."/>
            <person name="Secka A."/>
            <person name="Antonio M."/>
            <person name="Oren A."/>
            <person name="Chaudhuri R.R."/>
            <person name="La Ragione R."/>
            <person name="Hildebrand F."/>
            <person name="Pallen M.J."/>
        </authorList>
    </citation>
    <scope>NUCLEOTIDE SEQUENCE</scope>
    <source>
        <strain evidence="1">Gambia15-2214</strain>
    </source>
</reference>
<accession>A0A9E2L0E6</accession>
<evidence type="ECO:0000313" key="1">
    <source>
        <dbReference type="EMBL" id="MBU3849112.1"/>
    </source>
</evidence>
<name>A0A9E2L0E6_9SPIR</name>
<feature type="non-terminal residue" evidence="1">
    <location>
        <position position="1"/>
    </location>
</feature>
<gene>
    <name evidence="1" type="ORF">IAA16_00930</name>
</gene>
<dbReference type="AlphaFoldDB" id="A0A9E2L0E6"/>
<dbReference type="Pfam" id="PF18982">
    <property type="entry name" value="JetA"/>
    <property type="match status" value="1"/>
</dbReference>
<dbReference type="Proteomes" id="UP000823914">
    <property type="component" value="Unassembled WGS sequence"/>
</dbReference>
<sequence>LISQIHAVLQNQELYAKPYQFILKNVANSTEQLVSGLKKLSVSIKKHIDIQTKNKELTHILEMFAAYNDEIVSKSLYRLKTSENVGRFRQSIKINLDKMLSDSLVTENLVSGYMEIEQEEDPYTAREKIVEIINDIKSAFENLDKIIQDIDRKHNYYMKNAATRAKFELASGTNQEGKINTILRYLGEYTEDEAPSETEKLCNIFMQKFISEESVKKVPETKSYEEVSSINVAIQLSLEDKALKKKILQDRQLSRIYRKKTEQYVLKLLADKPGMLASAIPVCNRKDFETLIYIRLFAAESKVYSVERTVNRVKTDICEFNDFKIVKKTR</sequence>
<dbReference type="InterPro" id="IPR043773">
    <property type="entry name" value="JetA"/>
</dbReference>
<proteinExistence type="predicted"/>
<organism evidence="1 2">
    <name type="scientific">Candidatus Treponema excrementipullorum</name>
    <dbReference type="NCBI Taxonomy" id="2838768"/>
    <lineage>
        <taxon>Bacteria</taxon>
        <taxon>Pseudomonadati</taxon>
        <taxon>Spirochaetota</taxon>
        <taxon>Spirochaetia</taxon>
        <taxon>Spirochaetales</taxon>
        <taxon>Treponemataceae</taxon>
        <taxon>Treponema</taxon>
    </lineage>
</organism>
<comment type="caution">
    <text evidence="1">The sequence shown here is derived from an EMBL/GenBank/DDBJ whole genome shotgun (WGS) entry which is preliminary data.</text>
</comment>